<sequence length="67" mass="7825">MFYGVPISKNHLTVPIIERVKCLWCGRVIRERIIALRIKESSHDTPTRIYKTDYHEGCWAVAIEVVI</sequence>
<protein>
    <submittedName>
        <fullName evidence="1">Uncharacterized protein</fullName>
    </submittedName>
</protein>
<gene>
    <name evidence="1" type="ORF">LCGC14_0621930</name>
</gene>
<name>A0A0F9TQW4_9ZZZZ</name>
<evidence type="ECO:0000313" key="1">
    <source>
        <dbReference type="EMBL" id="KKN51501.1"/>
    </source>
</evidence>
<comment type="caution">
    <text evidence="1">The sequence shown here is derived from an EMBL/GenBank/DDBJ whole genome shotgun (WGS) entry which is preliminary data.</text>
</comment>
<dbReference type="AlphaFoldDB" id="A0A0F9TQW4"/>
<accession>A0A0F9TQW4</accession>
<organism evidence="1">
    <name type="scientific">marine sediment metagenome</name>
    <dbReference type="NCBI Taxonomy" id="412755"/>
    <lineage>
        <taxon>unclassified sequences</taxon>
        <taxon>metagenomes</taxon>
        <taxon>ecological metagenomes</taxon>
    </lineage>
</organism>
<dbReference type="EMBL" id="LAZR01001061">
    <property type="protein sequence ID" value="KKN51501.1"/>
    <property type="molecule type" value="Genomic_DNA"/>
</dbReference>
<proteinExistence type="predicted"/>
<reference evidence="1" key="1">
    <citation type="journal article" date="2015" name="Nature">
        <title>Complex archaea that bridge the gap between prokaryotes and eukaryotes.</title>
        <authorList>
            <person name="Spang A."/>
            <person name="Saw J.H."/>
            <person name="Jorgensen S.L."/>
            <person name="Zaremba-Niedzwiedzka K."/>
            <person name="Martijn J."/>
            <person name="Lind A.E."/>
            <person name="van Eijk R."/>
            <person name="Schleper C."/>
            <person name="Guy L."/>
            <person name="Ettema T.J."/>
        </authorList>
    </citation>
    <scope>NUCLEOTIDE SEQUENCE</scope>
</reference>